<proteinExistence type="predicted"/>
<dbReference type="RefSeq" id="WP_063491582.1">
    <property type="nucleotide sequence ID" value="NZ_CP016340.1"/>
</dbReference>
<dbReference type="OrthoDB" id="21822at2"/>
<dbReference type="Pfam" id="PF13279">
    <property type="entry name" value="4HBT_2"/>
    <property type="match status" value="1"/>
</dbReference>
<dbReference type="GeneID" id="56587845"/>
<protein>
    <submittedName>
        <fullName evidence="1">4-hydroxybenzoyl CoA thioesterase</fullName>
    </submittedName>
</protein>
<dbReference type="GO" id="GO:0047617">
    <property type="term" value="F:fatty acyl-CoA hydrolase activity"/>
    <property type="evidence" value="ECO:0007669"/>
    <property type="project" value="TreeGrafter"/>
</dbReference>
<sequence>MARAYDSQVRIRFRHCDPAGIVFYPRYVEIINDLVEEWFERGLGLSFHALHVGRGIATPTASLQCEFRAPSRWQETLRQTLWLQRLGRTSLQAAVRFEGPDGQLRLEAALALVTVDMRDLRPTPLPEDLRASMQAFLLPGQD</sequence>
<dbReference type="Gene3D" id="3.10.129.10">
    <property type="entry name" value="Hotdog Thioesterase"/>
    <property type="match status" value="1"/>
</dbReference>
<organism evidence="1 2">
    <name type="scientific">Bordetella trematum</name>
    <dbReference type="NCBI Taxonomy" id="123899"/>
    <lineage>
        <taxon>Bacteria</taxon>
        <taxon>Pseudomonadati</taxon>
        <taxon>Pseudomonadota</taxon>
        <taxon>Betaproteobacteria</taxon>
        <taxon>Burkholderiales</taxon>
        <taxon>Alcaligenaceae</taxon>
        <taxon>Bordetella</taxon>
    </lineage>
</organism>
<keyword evidence="2" id="KW-1185">Reference proteome</keyword>
<dbReference type="PANTHER" id="PTHR31793">
    <property type="entry name" value="4-HYDROXYBENZOYL-COA THIOESTERASE FAMILY MEMBER"/>
    <property type="match status" value="1"/>
</dbReference>
<dbReference type="EMBL" id="LT546645">
    <property type="protein sequence ID" value="SAI67455.1"/>
    <property type="molecule type" value="Genomic_DNA"/>
</dbReference>
<dbReference type="PATRIC" id="fig|123899.6.peg.722"/>
<dbReference type="SUPFAM" id="SSF54637">
    <property type="entry name" value="Thioesterase/thiol ester dehydrase-isomerase"/>
    <property type="match status" value="1"/>
</dbReference>
<dbReference type="AlphaFoldDB" id="A0A157SAL1"/>
<dbReference type="CDD" id="cd00586">
    <property type="entry name" value="4HBT"/>
    <property type="match status" value="1"/>
</dbReference>
<dbReference type="Proteomes" id="UP000076825">
    <property type="component" value="Chromosome 1"/>
</dbReference>
<name>A0A157SAL1_9BORD</name>
<dbReference type="eggNOG" id="COG0824">
    <property type="taxonomic scope" value="Bacteria"/>
</dbReference>
<dbReference type="STRING" id="123899.SAMEA3906487_00749"/>
<reference evidence="1 2" key="1">
    <citation type="submission" date="2016-04" db="EMBL/GenBank/DDBJ databases">
        <authorList>
            <consortium name="Pathogen Informatics"/>
        </authorList>
    </citation>
    <scope>NUCLEOTIDE SEQUENCE [LARGE SCALE GENOMIC DNA]</scope>
    <source>
        <strain evidence="1 2">H044680328</strain>
    </source>
</reference>
<gene>
    <name evidence="1" type="ORF">SAMEA3906487_00749</name>
</gene>
<dbReference type="InterPro" id="IPR050563">
    <property type="entry name" value="4-hydroxybenzoyl-CoA_TE"/>
</dbReference>
<evidence type="ECO:0000313" key="1">
    <source>
        <dbReference type="EMBL" id="SAI67455.1"/>
    </source>
</evidence>
<evidence type="ECO:0000313" key="2">
    <source>
        <dbReference type="Proteomes" id="UP000076825"/>
    </source>
</evidence>
<dbReference type="PANTHER" id="PTHR31793:SF24">
    <property type="entry name" value="LONG-CHAIN ACYL-COA THIOESTERASE FADM"/>
    <property type="match status" value="1"/>
</dbReference>
<dbReference type="KEGG" id="btrm:SAMEA390648700749"/>
<accession>A0A157SAL1</accession>
<dbReference type="InterPro" id="IPR029069">
    <property type="entry name" value="HotDog_dom_sf"/>
</dbReference>